<gene>
    <name evidence="5" type="ORF">HannXRQ_Chr11g0345761</name>
    <name evidence="4" type="ORF">HanXRQr2_Chr11g0472891</name>
</gene>
<accession>A0A251TD30</accession>
<dbReference type="GO" id="GO:0019752">
    <property type="term" value="P:carboxylic acid metabolic process"/>
    <property type="evidence" value="ECO:0000318"/>
    <property type="project" value="GO_Central"/>
</dbReference>
<dbReference type="AlphaFoldDB" id="A0A251TD30"/>
<keyword evidence="1 5" id="KW-0378">Hydrolase</keyword>
<dbReference type="Gene3D" id="3.40.50.1110">
    <property type="entry name" value="SGNH hydrolase"/>
    <property type="match status" value="1"/>
</dbReference>
<evidence type="ECO:0000256" key="1">
    <source>
        <dbReference type="ARBA" id="ARBA00022801"/>
    </source>
</evidence>
<dbReference type="Gramene" id="mRNA:HanXRQr2_Chr11g0472891">
    <property type="protein sequence ID" value="mRNA:HanXRQr2_Chr11g0472891"/>
    <property type="gene ID" value="HanXRQr2_Chr11g0472891"/>
</dbReference>
<feature type="signal peptide" evidence="2">
    <location>
        <begin position="1"/>
        <end position="27"/>
    </location>
</feature>
<dbReference type="EMBL" id="CM007900">
    <property type="protein sequence ID" value="OTG08804.1"/>
    <property type="molecule type" value="Genomic_DNA"/>
</dbReference>
<dbReference type="Proteomes" id="UP000215914">
    <property type="component" value="Chromosome 11"/>
</dbReference>
<sequence>MVSNSPNSQQLKTMLAFLCLVLHLVSAYGSASKAKNIIILAGQSNMSGRGGVQNNTWDGVVPLQSKPNRSILRLTANLTWVEAREPLHKDIDFQVTCGVGPGMVFANRMLQRDPSLGPLGLVPCAVGGPIGTKISEWGRGTFLYKQLVRRAKASRVGGGSIRGLLWYQGESDTVSEMDAKMYKRRLLNLFNNLRSDLGSPSLPIVLVAIASGNGPYVETVRKAQLGFKLQKVRCVDAKGLPLLKDKRHLSTPAQVRLGRKLADAFLVQEHSASPSKDTSSP</sequence>
<reference evidence="5" key="2">
    <citation type="submission" date="2017-02" db="EMBL/GenBank/DDBJ databases">
        <title>Sunflower complete genome.</title>
        <authorList>
            <person name="Langlade N."/>
            <person name="Munos S."/>
        </authorList>
    </citation>
    <scope>NUCLEOTIDE SEQUENCE [LARGE SCALE GENOMIC DNA]</scope>
    <source>
        <tissue evidence="5">Leaves</tissue>
    </source>
</reference>
<dbReference type="SUPFAM" id="SSF52266">
    <property type="entry name" value="SGNH hydrolase"/>
    <property type="match status" value="1"/>
</dbReference>
<organism evidence="5 6">
    <name type="scientific">Helianthus annuus</name>
    <name type="common">Common sunflower</name>
    <dbReference type="NCBI Taxonomy" id="4232"/>
    <lineage>
        <taxon>Eukaryota</taxon>
        <taxon>Viridiplantae</taxon>
        <taxon>Streptophyta</taxon>
        <taxon>Embryophyta</taxon>
        <taxon>Tracheophyta</taxon>
        <taxon>Spermatophyta</taxon>
        <taxon>Magnoliopsida</taxon>
        <taxon>eudicotyledons</taxon>
        <taxon>Gunneridae</taxon>
        <taxon>Pentapetalae</taxon>
        <taxon>asterids</taxon>
        <taxon>campanulids</taxon>
        <taxon>Asterales</taxon>
        <taxon>Asteraceae</taxon>
        <taxon>Asteroideae</taxon>
        <taxon>Heliantheae alliance</taxon>
        <taxon>Heliantheae</taxon>
        <taxon>Helianthus</taxon>
    </lineage>
</organism>
<proteinExistence type="predicted"/>
<protein>
    <submittedName>
        <fullName evidence="5">Putative SGNH hydrolase-type esterase domain-containing protein</fullName>
    </submittedName>
    <submittedName>
        <fullName evidence="4">Sialate O-acetylesterase domain, SGNH hydrolase superfamily</fullName>
    </submittedName>
</protein>
<reference evidence="4" key="3">
    <citation type="submission" date="2020-06" db="EMBL/GenBank/DDBJ databases">
        <title>Helianthus annuus Genome sequencing and assembly Release 2.</title>
        <authorList>
            <person name="Gouzy J."/>
            <person name="Langlade N."/>
            <person name="Munos S."/>
        </authorList>
    </citation>
    <scope>NUCLEOTIDE SEQUENCE</scope>
    <source>
        <tissue evidence="4">Leaves</tissue>
    </source>
</reference>
<dbReference type="EMBL" id="MNCJ02000326">
    <property type="protein sequence ID" value="KAF5780531.1"/>
    <property type="molecule type" value="Genomic_DNA"/>
</dbReference>
<name>A0A251TD30_HELAN</name>
<feature type="domain" description="Sialate O-acetylesterase" evidence="3">
    <location>
        <begin position="35"/>
        <end position="266"/>
    </location>
</feature>
<evidence type="ECO:0000259" key="3">
    <source>
        <dbReference type="Pfam" id="PF03629"/>
    </source>
</evidence>
<dbReference type="InterPro" id="IPR005181">
    <property type="entry name" value="SASA"/>
</dbReference>
<evidence type="ECO:0000313" key="5">
    <source>
        <dbReference type="EMBL" id="OTG08804.1"/>
    </source>
</evidence>
<feature type="chain" id="PRO_5012716140" evidence="2">
    <location>
        <begin position="28"/>
        <end position="281"/>
    </location>
</feature>
<keyword evidence="2" id="KW-0732">Signal</keyword>
<dbReference type="InParanoid" id="A0A251TD30"/>
<reference evidence="4 6" key="1">
    <citation type="journal article" date="2017" name="Nature">
        <title>The sunflower genome provides insights into oil metabolism, flowering and Asterid evolution.</title>
        <authorList>
            <person name="Badouin H."/>
            <person name="Gouzy J."/>
            <person name="Grassa C.J."/>
            <person name="Murat F."/>
            <person name="Staton S.E."/>
            <person name="Cottret L."/>
            <person name="Lelandais-Briere C."/>
            <person name="Owens G.L."/>
            <person name="Carrere S."/>
            <person name="Mayjonade B."/>
            <person name="Legrand L."/>
            <person name="Gill N."/>
            <person name="Kane N.C."/>
            <person name="Bowers J.E."/>
            <person name="Hubner S."/>
            <person name="Bellec A."/>
            <person name="Berard A."/>
            <person name="Berges H."/>
            <person name="Blanchet N."/>
            <person name="Boniface M.C."/>
            <person name="Brunel D."/>
            <person name="Catrice O."/>
            <person name="Chaidir N."/>
            <person name="Claudel C."/>
            <person name="Donnadieu C."/>
            <person name="Faraut T."/>
            <person name="Fievet G."/>
            <person name="Helmstetter N."/>
            <person name="King M."/>
            <person name="Knapp S.J."/>
            <person name="Lai Z."/>
            <person name="Le Paslier M.C."/>
            <person name="Lippi Y."/>
            <person name="Lorenzon L."/>
            <person name="Mandel J.R."/>
            <person name="Marage G."/>
            <person name="Marchand G."/>
            <person name="Marquand E."/>
            <person name="Bret-Mestries E."/>
            <person name="Morien E."/>
            <person name="Nambeesan S."/>
            <person name="Nguyen T."/>
            <person name="Pegot-Espagnet P."/>
            <person name="Pouilly N."/>
            <person name="Raftis F."/>
            <person name="Sallet E."/>
            <person name="Schiex T."/>
            <person name="Thomas J."/>
            <person name="Vandecasteele C."/>
            <person name="Vares D."/>
            <person name="Vear F."/>
            <person name="Vautrin S."/>
            <person name="Crespi M."/>
            <person name="Mangin B."/>
            <person name="Burke J.M."/>
            <person name="Salse J."/>
            <person name="Munos S."/>
            <person name="Vincourt P."/>
            <person name="Rieseberg L.H."/>
            <person name="Langlade N.B."/>
        </authorList>
    </citation>
    <scope>NUCLEOTIDE SEQUENCE [LARGE SCALE GENOMIC DNA]</scope>
    <source>
        <strain evidence="6">cv. SF193</strain>
        <tissue evidence="4">Leaves</tissue>
    </source>
</reference>
<keyword evidence="6" id="KW-1185">Reference proteome</keyword>
<dbReference type="GO" id="GO:0052689">
    <property type="term" value="F:carboxylic ester hydrolase activity"/>
    <property type="evidence" value="ECO:0000318"/>
    <property type="project" value="GO_Central"/>
</dbReference>
<evidence type="ECO:0000313" key="4">
    <source>
        <dbReference type="EMBL" id="KAF5780531.1"/>
    </source>
</evidence>
<dbReference type="OMA" id="DMPYVKC"/>
<dbReference type="Pfam" id="PF03629">
    <property type="entry name" value="SASA"/>
    <property type="match status" value="1"/>
</dbReference>
<evidence type="ECO:0000256" key="2">
    <source>
        <dbReference type="SAM" id="SignalP"/>
    </source>
</evidence>
<dbReference type="InterPro" id="IPR052940">
    <property type="entry name" value="Carb_Esterase_6"/>
</dbReference>
<evidence type="ECO:0000313" key="6">
    <source>
        <dbReference type="Proteomes" id="UP000215914"/>
    </source>
</evidence>
<dbReference type="PANTHER" id="PTHR31988:SF26">
    <property type="entry name" value="SGNH HYDROLASE-TYPE ESTERASE DOMAIN-CONTAINING PROTEIN-RELATED"/>
    <property type="match status" value="1"/>
</dbReference>
<dbReference type="InterPro" id="IPR036514">
    <property type="entry name" value="SGNH_hydro_sf"/>
</dbReference>
<dbReference type="PANTHER" id="PTHR31988">
    <property type="entry name" value="ESTERASE, PUTATIVE (DUF303)-RELATED"/>
    <property type="match status" value="1"/>
</dbReference>